<proteinExistence type="predicted"/>
<gene>
    <name evidence="3" type="primary">GLO1</name>
    <name evidence="3" type="synonym">gloA</name>
</gene>
<dbReference type="InterPro" id="IPR029068">
    <property type="entry name" value="Glyas_Bleomycin-R_OHBP_Dase"/>
</dbReference>
<evidence type="ECO:0000259" key="2">
    <source>
        <dbReference type="PROSITE" id="PS51819"/>
    </source>
</evidence>
<dbReference type="Pfam" id="PF00903">
    <property type="entry name" value="Glyoxalase"/>
    <property type="match status" value="1"/>
</dbReference>
<dbReference type="AlphaFoldDB" id="A0A075GQH2"/>
<dbReference type="PANTHER" id="PTHR46036:SF5">
    <property type="entry name" value="LACTOYLGLUTATHIONE LYASE"/>
    <property type="match status" value="1"/>
</dbReference>
<dbReference type="EMBL" id="KF900736">
    <property type="protein sequence ID" value="AIF05320.1"/>
    <property type="molecule type" value="Genomic_DNA"/>
</dbReference>
<keyword evidence="1" id="KW-0479">Metal-binding</keyword>
<accession>A0A075GQH2</accession>
<dbReference type="SUPFAM" id="SSF54593">
    <property type="entry name" value="Glyoxalase/Bleomycin resistance protein/Dihydroxybiphenyl dioxygenase"/>
    <property type="match status" value="1"/>
</dbReference>
<dbReference type="GO" id="GO:0046872">
    <property type="term" value="F:metal ion binding"/>
    <property type="evidence" value="ECO:0007669"/>
    <property type="project" value="UniProtKB-KW"/>
</dbReference>
<evidence type="ECO:0000313" key="3">
    <source>
        <dbReference type="EMBL" id="AIF05320.1"/>
    </source>
</evidence>
<organism evidence="3">
    <name type="scientific">uncultured marine group II/III euryarchaeote KM3_181_H05</name>
    <dbReference type="NCBI Taxonomy" id="1457945"/>
    <lineage>
        <taxon>Archaea</taxon>
        <taxon>Methanobacteriati</taxon>
        <taxon>Methanobacteriota</taxon>
        <taxon>environmental samples</taxon>
    </lineage>
</organism>
<dbReference type="EC" id="4.4.1.5" evidence="3"/>
<name>A0A075GQH2_9EURY</name>
<dbReference type="InterPro" id="IPR004360">
    <property type="entry name" value="Glyas_Fos-R_dOase_dom"/>
</dbReference>
<dbReference type="InterPro" id="IPR037523">
    <property type="entry name" value="VOC_core"/>
</dbReference>
<keyword evidence="3" id="KW-0456">Lyase</keyword>
<dbReference type="GO" id="GO:0019243">
    <property type="term" value="P:methylglyoxal catabolic process to D-lactate via S-lactoyl-glutathione"/>
    <property type="evidence" value="ECO:0007669"/>
    <property type="project" value="TreeGrafter"/>
</dbReference>
<reference evidence="3" key="1">
    <citation type="journal article" date="2014" name="Genome Biol. Evol.">
        <title>Pangenome evidence for extensive interdomain horizontal transfer affecting lineage core and shell genes in uncultured planktonic thaumarchaeota and euryarchaeota.</title>
        <authorList>
            <person name="Deschamps P."/>
            <person name="Zivanovic Y."/>
            <person name="Moreira D."/>
            <person name="Rodriguez-Valera F."/>
            <person name="Lopez-Garcia P."/>
        </authorList>
    </citation>
    <scope>NUCLEOTIDE SEQUENCE</scope>
</reference>
<dbReference type="PROSITE" id="PS00934">
    <property type="entry name" value="GLYOXALASE_I_1"/>
    <property type="match status" value="1"/>
</dbReference>
<evidence type="ECO:0000256" key="1">
    <source>
        <dbReference type="ARBA" id="ARBA00022723"/>
    </source>
</evidence>
<dbReference type="PROSITE" id="PS51819">
    <property type="entry name" value="VOC"/>
    <property type="match status" value="1"/>
</dbReference>
<feature type="domain" description="VOC" evidence="2">
    <location>
        <begin position="2"/>
        <end position="124"/>
    </location>
</feature>
<dbReference type="GO" id="GO:0004462">
    <property type="term" value="F:lactoylglutathione lyase activity"/>
    <property type="evidence" value="ECO:0007669"/>
    <property type="project" value="UniProtKB-EC"/>
</dbReference>
<dbReference type="GO" id="GO:0005737">
    <property type="term" value="C:cytoplasm"/>
    <property type="evidence" value="ECO:0007669"/>
    <property type="project" value="TreeGrafter"/>
</dbReference>
<dbReference type="Gene3D" id="3.10.180.10">
    <property type="entry name" value="2,3-Dihydroxybiphenyl 1,2-Dioxygenase, domain 1"/>
    <property type="match status" value="1"/>
</dbReference>
<dbReference type="PANTHER" id="PTHR46036">
    <property type="entry name" value="LACTOYLGLUTATHIONE LYASE"/>
    <property type="match status" value="1"/>
</dbReference>
<dbReference type="InterPro" id="IPR018146">
    <property type="entry name" value="Glyoxalase_1_CS"/>
</dbReference>
<sequence>MGFAHTSITVRDMEASIAFYERWLGMRLKGRHPIESNRADIAFLEDPATGALLELTWWWDKDDWTEGDELDHLAFHVPDVAALIAEAREAGVEIAKEPYSLPGAETKLAFLKDPNGIWIELIERAGKG</sequence>
<protein>
    <submittedName>
        <fullName evidence="3">Lactoylglutathione lyase (GLO1, gloA)</fullName>
        <ecNumber evidence="3">4.4.1.5</ecNumber>
    </submittedName>
</protein>